<name>A0AC61R9C8_9FIRM</name>
<evidence type="ECO:0000313" key="1">
    <source>
        <dbReference type="EMBL" id="TGY66963.1"/>
    </source>
</evidence>
<keyword evidence="2" id="KW-1185">Reference proteome</keyword>
<protein>
    <submittedName>
        <fullName evidence="1">Uncharacterized protein</fullName>
    </submittedName>
</protein>
<evidence type="ECO:0000313" key="2">
    <source>
        <dbReference type="Proteomes" id="UP000308836"/>
    </source>
</evidence>
<gene>
    <name evidence="1" type="ORF">E5336_02465</name>
</gene>
<dbReference type="Proteomes" id="UP000308836">
    <property type="component" value="Unassembled WGS sequence"/>
</dbReference>
<organism evidence="1 2">
    <name type="scientific">Dubosiella muris</name>
    <dbReference type="NCBI Taxonomy" id="3038133"/>
    <lineage>
        <taxon>Bacteria</taxon>
        <taxon>Bacillati</taxon>
        <taxon>Bacillota</taxon>
        <taxon>Erysipelotrichia</taxon>
        <taxon>Erysipelotrichales</taxon>
        <taxon>Erysipelotrichaceae</taxon>
        <taxon>Dubosiella</taxon>
    </lineage>
</organism>
<sequence>MKKFKQFLSRPIVIALLFVMALGLLLGTGIEGTRAVLNETSSPFHATMNVSSIDVALLENKNPVAENGYNNNSPEGELKLPAVKADKKLKLGYAYPEQIAVRNIGSIPQFVRVTITKYWTDEQGKRVDLKPEYIELEGLGAGWMKDPDASTPEREVYYYSSVLAPNVSTTNLTETIRIHPDVMKHKSDTAYDYDDLKFHLEAKVDAVQNRHAEEAIKSAWGVSVSGDENTIALD</sequence>
<proteinExistence type="predicted"/>
<dbReference type="EMBL" id="SRYG01000003">
    <property type="protein sequence ID" value="TGY66963.1"/>
    <property type="molecule type" value="Genomic_DNA"/>
</dbReference>
<reference evidence="1" key="1">
    <citation type="submission" date="2019-04" db="EMBL/GenBank/DDBJ databases">
        <title>Microbes associate with the intestines of laboratory mice.</title>
        <authorList>
            <person name="Navarre W."/>
            <person name="Wong E."/>
            <person name="Huang K."/>
            <person name="Tropini C."/>
            <person name="Ng K."/>
            <person name="Yu B."/>
        </authorList>
    </citation>
    <scope>NUCLEOTIDE SEQUENCE</scope>
    <source>
        <strain evidence="1">NM09_H32</strain>
    </source>
</reference>
<comment type="caution">
    <text evidence="1">The sequence shown here is derived from an EMBL/GenBank/DDBJ whole genome shotgun (WGS) entry which is preliminary data.</text>
</comment>
<accession>A0AC61R9C8</accession>